<feature type="signal peptide" evidence="1">
    <location>
        <begin position="1"/>
        <end position="25"/>
    </location>
</feature>
<organism evidence="2 3">
    <name type="scientific">Sagittula salina</name>
    <dbReference type="NCBI Taxonomy" id="2820268"/>
    <lineage>
        <taxon>Bacteria</taxon>
        <taxon>Pseudomonadati</taxon>
        <taxon>Pseudomonadota</taxon>
        <taxon>Alphaproteobacteria</taxon>
        <taxon>Rhodobacterales</taxon>
        <taxon>Roseobacteraceae</taxon>
        <taxon>Sagittula</taxon>
    </lineage>
</organism>
<feature type="chain" id="PRO_5036702164" evidence="1">
    <location>
        <begin position="26"/>
        <end position="133"/>
    </location>
</feature>
<evidence type="ECO:0000313" key="2">
    <source>
        <dbReference type="EMBL" id="MBP0484235.1"/>
    </source>
</evidence>
<dbReference type="AlphaFoldDB" id="A0A940S4T7"/>
<proteinExistence type="predicted"/>
<name>A0A940S4T7_9RHOB</name>
<reference evidence="2" key="1">
    <citation type="submission" date="2021-03" db="EMBL/GenBank/DDBJ databases">
        <title>Sagittula salina sp. nov. strain M10.9X isolated from the marine waste.</title>
        <authorList>
            <person name="Satari L."/>
            <person name="Molina-Menor E."/>
            <person name="Vidal-Verdu A."/>
            <person name="Pascual J."/>
            <person name="Pereto J."/>
            <person name="Porcar M."/>
        </authorList>
    </citation>
    <scope>NUCLEOTIDE SEQUENCE</scope>
    <source>
        <strain evidence="2">M10.9X</strain>
    </source>
</reference>
<protein>
    <submittedName>
        <fullName evidence="2">Uncharacterized protein</fullName>
    </submittedName>
</protein>
<evidence type="ECO:0000256" key="1">
    <source>
        <dbReference type="SAM" id="SignalP"/>
    </source>
</evidence>
<keyword evidence="3" id="KW-1185">Reference proteome</keyword>
<accession>A0A940S4T7</accession>
<sequence length="133" mass="14213">MGISRILSPALLCAALAHQPAPGMALPEAPDNDLAPLFAACLGRYSAQTEDAWNAYAADDPAEANRATFEDLLEAVRPASALSGPQILQLRLEAKFAQARLLSVARFHTDPDRKRRARAQAALALRPCAALLL</sequence>
<dbReference type="RefSeq" id="WP_209362369.1">
    <property type="nucleotide sequence ID" value="NZ_JAGISH010000010.1"/>
</dbReference>
<dbReference type="Proteomes" id="UP000675940">
    <property type="component" value="Unassembled WGS sequence"/>
</dbReference>
<keyword evidence="1" id="KW-0732">Signal</keyword>
<comment type="caution">
    <text evidence="2">The sequence shown here is derived from an EMBL/GenBank/DDBJ whole genome shotgun (WGS) entry which is preliminary data.</text>
</comment>
<dbReference type="EMBL" id="JAGISH010000010">
    <property type="protein sequence ID" value="MBP0484235.1"/>
    <property type="molecule type" value="Genomic_DNA"/>
</dbReference>
<evidence type="ECO:0000313" key="3">
    <source>
        <dbReference type="Proteomes" id="UP000675940"/>
    </source>
</evidence>
<gene>
    <name evidence="2" type="ORF">J5474_17290</name>
</gene>